<comment type="similarity">
    <text evidence="1">Belongs to the bacterial secretin family.</text>
</comment>
<dbReference type="InterPro" id="IPR050810">
    <property type="entry name" value="Bact_Secretion_Sys_Channel"/>
</dbReference>
<evidence type="ECO:0000313" key="3">
    <source>
        <dbReference type="EMBL" id="ADM09148.1"/>
    </source>
</evidence>
<proteinExistence type="inferred from homology"/>
<accession>E0TGA5</accession>
<dbReference type="PANTHER" id="PTHR30332:SF17">
    <property type="entry name" value="TYPE IV PILIATION SYSTEM PROTEIN DR_0774-RELATED"/>
    <property type="match status" value="1"/>
</dbReference>
<dbReference type="eggNOG" id="COG4964">
    <property type="taxonomic scope" value="Bacteria"/>
</dbReference>
<reference evidence="4" key="1">
    <citation type="submission" date="2010-08" db="EMBL/GenBank/DDBJ databases">
        <title>Genome sequence of Parvularcula bermudensis HTCC2503.</title>
        <authorList>
            <person name="Kang D.-M."/>
            <person name="Oh H.-M."/>
            <person name="Cho J.-C."/>
        </authorList>
    </citation>
    <scope>NUCLEOTIDE SEQUENCE [LARGE SCALE GENOMIC DNA]</scope>
    <source>
        <strain evidence="4">ATCC BAA-594 / HTCC2503 / KCTC 12087</strain>
    </source>
</reference>
<dbReference type="PANTHER" id="PTHR30332">
    <property type="entry name" value="PROBABLE GENERAL SECRETION PATHWAY PROTEIN D"/>
    <property type="match status" value="1"/>
</dbReference>
<dbReference type="STRING" id="314260.PB2503_05372"/>
<keyword evidence="4" id="KW-1185">Reference proteome</keyword>
<dbReference type="PRINTS" id="PR00811">
    <property type="entry name" value="BCTERIALGSPD"/>
</dbReference>
<dbReference type="InterPro" id="IPR007055">
    <property type="entry name" value="BON_dom"/>
</dbReference>
<dbReference type="GO" id="GO:0009306">
    <property type="term" value="P:protein secretion"/>
    <property type="evidence" value="ECO:0007669"/>
    <property type="project" value="InterPro"/>
</dbReference>
<protein>
    <submittedName>
        <fullName evidence="3">Putative exporter protein, cpaC</fullName>
    </submittedName>
</protein>
<dbReference type="InterPro" id="IPR032789">
    <property type="entry name" value="T2SS-T3SS_pil_N"/>
</dbReference>
<dbReference type="EMBL" id="CP002156">
    <property type="protein sequence ID" value="ADM09148.1"/>
    <property type="molecule type" value="Genomic_DNA"/>
</dbReference>
<dbReference type="HOGENOM" id="CLU_017952_2_0_5"/>
<gene>
    <name evidence="3" type="ordered locus">PB2503_05372</name>
</gene>
<evidence type="ECO:0000256" key="1">
    <source>
        <dbReference type="RuleBase" id="RU004003"/>
    </source>
</evidence>
<reference evidence="3 4" key="2">
    <citation type="journal article" date="2011" name="J. Bacteriol.">
        <title>Complete genome sequence of strain HTCC2503T of Parvularcula bermudensis, the type species of the order "Parvularculales" in the class Alphaproteobacteria.</title>
        <authorList>
            <person name="Oh H.M."/>
            <person name="Kang I."/>
            <person name="Vergin K.L."/>
            <person name="Kang D."/>
            <person name="Rhee K.H."/>
            <person name="Giovannoni S.J."/>
            <person name="Cho J.C."/>
        </authorList>
    </citation>
    <scope>NUCLEOTIDE SEQUENCE [LARGE SCALE GENOMIC DNA]</scope>
    <source>
        <strain evidence="4">ATCC BAA-594 / HTCC2503 / KCTC 12087</strain>
    </source>
</reference>
<dbReference type="GO" id="GO:0015627">
    <property type="term" value="C:type II protein secretion system complex"/>
    <property type="evidence" value="ECO:0007669"/>
    <property type="project" value="TreeGrafter"/>
</dbReference>
<dbReference type="Pfam" id="PF00263">
    <property type="entry name" value="Secretin"/>
    <property type="match status" value="1"/>
</dbReference>
<sequence>MIIDMRKILSVMAGLAGAVLIGTGPSMAQPGGSTPLEFETTYDAGGNGLASREVLLPLGKAAIIELPRPATDIIVSDPDIVEAVIRTPQRVFLMGREAGQANAFFFDRANNQILNLEIRVEQDADTIRELMTKLVPNARISVESLNGNVIIHGTVDNASDAQRAGEIASRFAGEDNFVNMLKVREPSQVLLKIKIVEMQRRLVRQLGIDLNGVAQVDRSAIEFAVQNSFAISGQSLGGINANLSTPGFGDITNLDFAFDIFEQNGLVKTLAEPSIVALSGRNASFLAGGEFPVPEASANGTPSVTFKPFGVQLEFQPVVYSKNRIQLTLATEVSDVSNVNGLSIAGATQAEEDPDTGEIIEQTFEGFIVPGTVSRSAATTVELPSGGSLALAGLLQEDINEVIDGVPGLKETPVLGALFRSQEFQSQQTELVIIATPYLVEPTDLAALTDPAQGYAPPSPVQSVILGQLESAYGVRGRKARDAQLSGPIGFILD</sequence>
<name>E0TGA5_PARBH</name>
<organism evidence="3 4">
    <name type="scientific">Parvularcula bermudensis (strain ATCC BAA-594 / HTCC2503 / KCTC 12087)</name>
    <dbReference type="NCBI Taxonomy" id="314260"/>
    <lineage>
        <taxon>Bacteria</taxon>
        <taxon>Pseudomonadati</taxon>
        <taxon>Pseudomonadota</taxon>
        <taxon>Alphaproteobacteria</taxon>
        <taxon>Parvularculales</taxon>
        <taxon>Parvularculaceae</taxon>
        <taxon>Parvularcula</taxon>
    </lineage>
</organism>
<dbReference type="Pfam" id="PF04972">
    <property type="entry name" value="BON"/>
    <property type="match status" value="1"/>
</dbReference>
<dbReference type="Proteomes" id="UP000001302">
    <property type="component" value="Chromosome"/>
</dbReference>
<evidence type="ECO:0000313" key="4">
    <source>
        <dbReference type="Proteomes" id="UP000001302"/>
    </source>
</evidence>
<dbReference type="InterPro" id="IPR001775">
    <property type="entry name" value="GspD/PilQ"/>
</dbReference>
<dbReference type="InterPro" id="IPR004846">
    <property type="entry name" value="T2SS/T3SS_dom"/>
</dbReference>
<feature type="domain" description="BON" evidence="2">
    <location>
        <begin position="116"/>
        <end position="185"/>
    </location>
</feature>
<dbReference type="Pfam" id="PF13629">
    <property type="entry name" value="T2SS-T3SS_pil_N"/>
    <property type="match status" value="1"/>
</dbReference>
<dbReference type="AlphaFoldDB" id="E0TGA5"/>
<evidence type="ECO:0000259" key="2">
    <source>
        <dbReference type="PROSITE" id="PS50914"/>
    </source>
</evidence>
<dbReference type="KEGG" id="pbr:PB2503_05372"/>
<dbReference type="PROSITE" id="PS50914">
    <property type="entry name" value="BON"/>
    <property type="match status" value="1"/>
</dbReference>